<gene>
    <name evidence="1" type="ORF">HHI36_017149</name>
</gene>
<organism evidence="1 2">
    <name type="scientific">Cryptolaemus montrouzieri</name>
    <dbReference type="NCBI Taxonomy" id="559131"/>
    <lineage>
        <taxon>Eukaryota</taxon>
        <taxon>Metazoa</taxon>
        <taxon>Ecdysozoa</taxon>
        <taxon>Arthropoda</taxon>
        <taxon>Hexapoda</taxon>
        <taxon>Insecta</taxon>
        <taxon>Pterygota</taxon>
        <taxon>Neoptera</taxon>
        <taxon>Endopterygota</taxon>
        <taxon>Coleoptera</taxon>
        <taxon>Polyphaga</taxon>
        <taxon>Cucujiformia</taxon>
        <taxon>Coccinelloidea</taxon>
        <taxon>Coccinellidae</taxon>
        <taxon>Scymninae</taxon>
        <taxon>Scymnini</taxon>
        <taxon>Cryptolaemus</taxon>
    </lineage>
</organism>
<accession>A0ABD2NLQ4</accession>
<evidence type="ECO:0000313" key="1">
    <source>
        <dbReference type="EMBL" id="KAL3279643.1"/>
    </source>
</evidence>
<comment type="caution">
    <text evidence="1">The sequence shown here is derived from an EMBL/GenBank/DDBJ whole genome shotgun (WGS) entry which is preliminary data.</text>
</comment>
<dbReference type="Proteomes" id="UP001516400">
    <property type="component" value="Unassembled WGS sequence"/>
</dbReference>
<sequence length="124" mass="14346">MIEHKEKLWTKYKRTNLEADFLIHNQFARKLKKDIIEAKSVFEESVAHSENTKKLFKYIRSSLPSKVTVPLLQKEDGTFCGSQSEFEEVLAYSSSKIHSIEPKPDHILIPIANIDVKDVQFTPE</sequence>
<proteinExistence type="predicted"/>
<dbReference type="EMBL" id="JABFTP020000124">
    <property type="protein sequence ID" value="KAL3279643.1"/>
    <property type="molecule type" value="Genomic_DNA"/>
</dbReference>
<keyword evidence="2" id="KW-1185">Reference proteome</keyword>
<evidence type="ECO:0000313" key="2">
    <source>
        <dbReference type="Proteomes" id="UP001516400"/>
    </source>
</evidence>
<name>A0ABD2NLQ4_9CUCU</name>
<dbReference type="AlphaFoldDB" id="A0ABD2NLQ4"/>
<feature type="non-terminal residue" evidence="1">
    <location>
        <position position="124"/>
    </location>
</feature>
<protein>
    <submittedName>
        <fullName evidence="1">Uncharacterized protein</fullName>
    </submittedName>
</protein>
<reference evidence="1 2" key="1">
    <citation type="journal article" date="2021" name="BMC Biol.">
        <title>Horizontally acquired antibacterial genes associated with adaptive radiation of ladybird beetles.</title>
        <authorList>
            <person name="Li H.S."/>
            <person name="Tang X.F."/>
            <person name="Huang Y.H."/>
            <person name="Xu Z.Y."/>
            <person name="Chen M.L."/>
            <person name="Du X.Y."/>
            <person name="Qiu B.Y."/>
            <person name="Chen P.T."/>
            <person name="Zhang W."/>
            <person name="Slipinski A."/>
            <person name="Escalona H.E."/>
            <person name="Waterhouse R.M."/>
            <person name="Zwick A."/>
            <person name="Pang H."/>
        </authorList>
    </citation>
    <scope>NUCLEOTIDE SEQUENCE [LARGE SCALE GENOMIC DNA]</scope>
    <source>
        <strain evidence="1">SYSU2018</strain>
    </source>
</reference>